<dbReference type="Proteomes" id="UP000019205">
    <property type="component" value="Chromosome"/>
</dbReference>
<proteinExistence type="predicted"/>
<name>A4AD46_9GAMM</name>
<evidence type="ECO:0000313" key="1">
    <source>
        <dbReference type="EMBL" id="EAQ96099.2"/>
    </source>
</evidence>
<organism evidence="1 2">
    <name type="scientific">Congregibacter litoralis KT71</name>
    <dbReference type="NCBI Taxonomy" id="314285"/>
    <lineage>
        <taxon>Bacteria</taxon>
        <taxon>Pseudomonadati</taxon>
        <taxon>Pseudomonadota</taxon>
        <taxon>Gammaproteobacteria</taxon>
        <taxon>Cellvibrionales</taxon>
        <taxon>Halieaceae</taxon>
        <taxon>Congregibacter</taxon>
    </lineage>
</organism>
<reference evidence="1 2" key="1">
    <citation type="journal article" date="2007" name="Proc. Natl. Acad. Sci. U.S.A.">
        <title>Characterization of a marine gammaproteobacterium capable of aerobic anoxygenic photosynthesis.</title>
        <authorList>
            <person name="Fuchs B.M."/>
            <person name="Spring S."/>
            <person name="Teeling H."/>
            <person name="Quast C."/>
            <person name="Wulf J."/>
            <person name="Schattenhofer M."/>
            <person name="Yan S."/>
            <person name="Ferriera S."/>
            <person name="Johnson J."/>
            <person name="Glockner F.O."/>
            <person name="Amann R."/>
        </authorList>
    </citation>
    <scope>NUCLEOTIDE SEQUENCE [LARGE SCALE GENOMIC DNA]</scope>
    <source>
        <strain evidence="1">KT71</strain>
    </source>
</reference>
<comment type="caution">
    <text evidence="1">The sequence shown here is derived from an EMBL/GenBank/DDBJ whole genome shotgun (WGS) entry which is preliminary data.</text>
</comment>
<dbReference type="OrthoDB" id="9849567at2"/>
<dbReference type="AlphaFoldDB" id="A4AD46"/>
<sequence length="88" mass="9350">MPVQSPDLIEWNREASEFLCLSACDQELYIAAVNAGANPEAVLALLTNECSLEALSQLADLDLAAFLMALPSDTIELAGELACSVFGF</sequence>
<dbReference type="EMBL" id="AAOA02000003">
    <property type="protein sequence ID" value="EAQ96099.2"/>
    <property type="molecule type" value="Genomic_DNA"/>
</dbReference>
<accession>A4AD46</accession>
<keyword evidence="2" id="KW-1185">Reference proteome</keyword>
<dbReference type="HOGENOM" id="CLU_2464607_0_0_6"/>
<evidence type="ECO:0000313" key="2">
    <source>
        <dbReference type="Proteomes" id="UP000019205"/>
    </source>
</evidence>
<dbReference type="RefSeq" id="WP_023660257.1">
    <property type="nucleotide sequence ID" value="NZ_CM002299.1"/>
</dbReference>
<dbReference type="STRING" id="314285.KT71_08585"/>
<protein>
    <submittedName>
        <fullName evidence="1">Uncharacterized protein</fullName>
    </submittedName>
</protein>
<gene>
    <name evidence="1" type="ORF">KT71_08585</name>
</gene>
<reference evidence="1 2" key="2">
    <citation type="journal article" date="2009" name="PLoS ONE">
        <title>The photosynthetic apparatus and its regulation in the aerobic gammaproteobacterium Congregibacter litoralis gen. nov., sp. nov.</title>
        <authorList>
            <person name="Spring S."/>
            <person name="Lunsdorf H."/>
            <person name="Fuchs B.M."/>
            <person name="Tindall B.J."/>
        </authorList>
    </citation>
    <scope>NUCLEOTIDE SEQUENCE [LARGE SCALE GENOMIC DNA]</scope>
    <source>
        <strain evidence="1">KT71</strain>
    </source>
</reference>
<dbReference type="eggNOG" id="ENOG503406D">
    <property type="taxonomic scope" value="Bacteria"/>
</dbReference>